<evidence type="ECO:0000256" key="1">
    <source>
        <dbReference type="SAM" id="MobiDB-lite"/>
    </source>
</evidence>
<protein>
    <recommendedName>
        <fullName evidence="3">FHA domain-containing protein</fullName>
    </recommendedName>
</protein>
<dbReference type="PROSITE" id="PS50006">
    <property type="entry name" value="FHA_DOMAIN"/>
    <property type="match status" value="1"/>
</dbReference>
<sequence length="628" mass="68724">GSRLLQSQTAAVALASGLSFRPVSMHNDESDCQSMIKQSAAIVCLTAIAESHPFSDRFVPVPRLPASSTASSSTSAAVVRIGRASGQLRPAKDNALFDCKVLSRCHAVLAYTTDGTFLLTDTRSSNGTFVNGIRLDRNRPTQILTGDAVQFGVPVKCRDKPVFDCIRARLELRHPDGETAPSRSRTRVRQRQSSSADVDDTDDAVDDSGVGRTELLARCLERAMQRERLLDLKLACLRRRQQQQGQELCPSVYHEPALRLSWRRLSADGQAVARLKSLATDAREAGIVGDVGDGCLGGVDLAEISNAAAEAWLAELDRGLAEREAIIGRLTDLEAQLELGGRECQHLLARCDQIAGMLSGSSTAAADAQQQSQLEHSEDTDNNDLVANIVGRTPATIDTLAVGVQISLVEELLDYVLDKTGICLDAVSNGSASGACRPVEELATANETADTADAAAFDIVDDGQTLRRVIRRHHYRQQHRQATISDDGDAVEFDRRGREYDDDDVEDLEADEDRRLSESLLATERRVSELISRLDAEQRRYLASGAELGESAQQLLEEMRQQARWLDESLLMSNKATASQSCGIDRSSSTIGFDWRQQIAVMLWQELPSISALVLLISLTVYLLFYWL</sequence>
<proteinExistence type="predicted"/>
<evidence type="ECO:0000256" key="2">
    <source>
        <dbReference type="SAM" id="Phobius"/>
    </source>
</evidence>
<dbReference type="OrthoDB" id="687730at2759"/>
<organism evidence="4 5">
    <name type="scientific">Macrostomum lignano</name>
    <dbReference type="NCBI Taxonomy" id="282301"/>
    <lineage>
        <taxon>Eukaryota</taxon>
        <taxon>Metazoa</taxon>
        <taxon>Spiralia</taxon>
        <taxon>Lophotrochozoa</taxon>
        <taxon>Platyhelminthes</taxon>
        <taxon>Rhabditophora</taxon>
        <taxon>Macrostomorpha</taxon>
        <taxon>Macrostomida</taxon>
        <taxon>Macrostomidae</taxon>
        <taxon>Macrostomum</taxon>
    </lineage>
</organism>
<evidence type="ECO:0000313" key="5">
    <source>
        <dbReference type="Proteomes" id="UP000215902"/>
    </source>
</evidence>
<feature type="region of interest" description="Disordered" evidence="1">
    <location>
        <begin position="176"/>
        <end position="206"/>
    </location>
</feature>
<comment type="caution">
    <text evidence="4">The sequence shown here is derived from an EMBL/GenBank/DDBJ whole genome shotgun (WGS) entry which is preliminary data.</text>
</comment>
<feature type="compositionally biased region" description="Acidic residues" evidence="1">
    <location>
        <begin position="197"/>
        <end position="206"/>
    </location>
</feature>
<dbReference type="InterPro" id="IPR051176">
    <property type="entry name" value="Cent_Immune-Sig_Mod"/>
</dbReference>
<dbReference type="Proteomes" id="UP000215902">
    <property type="component" value="Unassembled WGS sequence"/>
</dbReference>
<name>A0A267GEK7_9PLAT</name>
<reference evidence="4 5" key="1">
    <citation type="submission" date="2017-06" db="EMBL/GenBank/DDBJ databases">
        <title>A platform for efficient transgenesis in Macrostomum lignano, a flatworm model organism for stem cell research.</title>
        <authorList>
            <person name="Berezikov E."/>
        </authorList>
    </citation>
    <scope>NUCLEOTIDE SEQUENCE [LARGE SCALE GENOMIC DNA]</scope>
    <source>
        <strain evidence="4">DV1</strain>
        <tissue evidence="4">Whole organism</tissue>
    </source>
</reference>
<dbReference type="InterPro" id="IPR000253">
    <property type="entry name" value="FHA_dom"/>
</dbReference>
<accession>A0A267GEK7</accession>
<keyword evidence="2" id="KW-1133">Transmembrane helix</keyword>
<feature type="non-terminal residue" evidence="4">
    <location>
        <position position="1"/>
    </location>
</feature>
<evidence type="ECO:0000313" key="4">
    <source>
        <dbReference type="EMBL" id="PAA84426.1"/>
    </source>
</evidence>
<gene>
    <name evidence="4" type="ORF">BOX15_Mlig033652g1</name>
</gene>
<dbReference type="PANTHER" id="PTHR15715:SF37">
    <property type="entry name" value="LD47843P"/>
    <property type="match status" value="1"/>
</dbReference>
<dbReference type="EMBL" id="NIVC01000374">
    <property type="protein sequence ID" value="PAA84426.1"/>
    <property type="molecule type" value="Genomic_DNA"/>
</dbReference>
<dbReference type="PANTHER" id="PTHR15715">
    <property type="entry name" value="CENTROSOMAL PROTEIN OF 170 KDA"/>
    <property type="match status" value="1"/>
</dbReference>
<dbReference type="SMART" id="SM00240">
    <property type="entry name" value="FHA"/>
    <property type="match status" value="1"/>
</dbReference>
<dbReference type="Pfam" id="PF00498">
    <property type="entry name" value="FHA"/>
    <property type="match status" value="1"/>
</dbReference>
<dbReference type="SUPFAM" id="SSF49879">
    <property type="entry name" value="SMAD/FHA domain"/>
    <property type="match status" value="1"/>
</dbReference>
<dbReference type="InterPro" id="IPR008984">
    <property type="entry name" value="SMAD_FHA_dom_sf"/>
</dbReference>
<dbReference type="STRING" id="282301.A0A267GEK7"/>
<dbReference type="AlphaFoldDB" id="A0A267GEK7"/>
<feature type="domain" description="FHA" evidence="3">
    <location>
        <begin position="79"/>
        <end position="135"/>
    </location>
</feature>
<evidence type="ECO:0000259" key="3">
    <source>
        <dbReference type="PROSITE" id="PS50006"/>
    </source>
</evidence>
<dbReference type="Gene3D" id="2.60.200.20">
    <property type="match status" value="1"/>
</dbReference>
<feature type="transmembrane region" description="Helical" evidence="2">
    <location>
        <begin position="607"/>
        <end position="627"/>
    </location>
</feature>
<keyword evidence="5" id="KW-1185">Reference proteome</keyword>
<keyword evidence="2" id="KW-0472">Membrane</keyword>
<keyword evidence="2" id="KW-0812">Transmembrane</keyword>